<name>A0AAV6M233_9ROSI</name>
<evidence type="ECO:0000256" key="1">
    <source>
        <dbReference type="ARBA" id="ARBA00004123"/>
    </source>
</evidence>
<feature type="compositionally biased region" description="Pro residues" evidence="6">
    <location>
        <begin position="102"/>
        <end position="115"/>
    </location>
</feature>
<dbReference type="GO" id="GO:0005634">
    <property type="term" value="C:nucleus"/>
    <property type="evidence" value="ECO:0007669"/>
    <property type="project" value="UniProtKB-SubCell"/>
</dbReference>
<dbReference type="GO" id="GO:0003677">
    <property type="term" value="F:DNA binding"/>
    <property type="evidence" value="ECO:0007669"/>
    <property type="project" value="UniProtKB-KW"/>
</dbReference>
<evidence type="ECO:0000313" key="8">
    <source>
        <dbReference type="EMBL" id="KAG6573706.1"/>
    </source>
</evidence>
<evidence type="ECO:0000256" key="4">
    <source>
        <dbReference type="ARBA" id="ARBA00023163"/>
    </source>
</evidence>
<keyword evidence="5" id="KW-0539">Nucleus</keyword>
<evidence type="ECO:0000256" key="5">
    <source>
        <dbReference type="ARBA" id="ARBA00023242"/>
    </source>
</evidence>
<keyword evidence="2" id="KW-0805">Transcription regulation</keyword>
<keyword evidence="9" id="KW-1185">Reference proteome</keyword>
<comment type="caution">
    <text evidence="8">The sequence shown here is derived from an EMBL/GenBank/DDBJ whole genome shotgun (WGS) entry which is preliminary data.</text>
</comment>
<evidence type="ECO:0000313" key="9">
    <source>
        <dbReference type="Proteomes" id="UP000685013"/>
    </source>
</evidence>
<organism evidence="8 9">
    <name type="scientific">Cucurbita argyrosperma subsp. sororia</name>
    <dbReference type="NCBI Taxonomy" id="37648"/>
    <lineage>
        <taxon>Eukaryota</taxon>
        <taxon>Viridiplantae</taxon>
        <taxon>Streptophyta</taxon>
        <taxon>Embryophyta</taxon>
        <taxon>Tracheophyta</taxon>
        <taxon>Spermatophyta</taxon>
        <taxon>Magnoliopsida</taxon>
        <taxon>eudicotyledons</taxon>
        <taxon>Gunneridae</taxon>
        <taxon>Pentapetalae</taxon>
        <taxon>rosids</taxon>
        <taxon>fabids</taxon>
        <taxon>Cucurbitales</taxon>
        <taxon>Cucurbitaceae</taxon>
        <taxon>Cucurbiteae</taxon>
        <taxon>Cucurbita</taxon>
    </lineage>
</organism>
<reference evidence="8 9" key="1">
    <citation type="journal article" date="2021" name="Hortic Res">
        <title>The domestication of Cucurbita argyrosperma as revealed by the genome of its wild relative.</title>
        <authorList>
            <person name="Barrera-Redondo J."/>
            <person name="Sanchez-de la Vega G."/>
            <person name="Aguirre-Liguori J.A."/>
            <person name="Castellanos-Morales G."/>
            <person name="Gutierrez-Guerrero Y.T."/>
            <person name="Aguirre-Dugua X."/>
            <person name="Aguirre-Planter E."/>
            <person name="Tenaillon M.I."/>
            <person name="Lira-Saade R."/>
            <person name="Eguiarte L.E."/>
        </authorList>
    </citation>
    <scope>NUCLEOTIDE SEQUENCE [LARGE SCALE GENOMIC DNA]</scope>
    <source>
        <strain evidence="8">JBR-2021</strain>
    </source>
</reference>
<dbReference type="FunFam" id="3.30.730.10:FF:000001">
    <property type="entry name" value="Ethylene-responsive transcription factor 2"/>
    <property type="match status" value="1"/>
</dbReference>
<keyword evidence="3" id="KW-0238">DNA-binding</keyword>
<dbReference type="CDD" id="cd00018">
    <property type="entry name" value="AP2"/>
    <property type="match status" value="1"/>
</dbReference>
<dbReference type="Proteomes" id="UP000685013">
    <property type="component" value="Chromosome 18"/>
</dbReference>
<feature type="compositionally biased region" description="Polar residues" evidence="6">
    <location>
        <begin position="227"/>
        <end position="241"/>
    </location>
</feature>
<feature type="domain" description="AP2/ERF" evidence="7">
    <location>
        <begin position="44"/>
        <end position="101"/>
    </location>
</feature>
<sequence>MPLPASQFDDDAAAPTDTRKKYTATASNADRRILREASASGALRYRGVRRRPWGRYAAEIRDPHSKERRWLGTFDTAEEAARAYDCAARAMRGLKARTNFVYPPPPPTPPPPPPSLSDQLLSPLNFAKQSPIPRRFDTSSFEYHDPPSFLNMLLPYDANFVSSTPQFPSIDDHFPCPKPSFTSPPITENPPGEDDFLCDSEFIPKEPSDSGLLEEIIHGFFPKPTKKSQNPQPPNVVSDTNYHQTGFQQQQTGYSYNYQTGAAQLGNLNQPSYGYGSEEPAMNNGEYTSVPGVLECFYGQHAECLRLN</sequence>
<accession>A0AAV6M233</accession>
<dbReference type="InterPro" id="IPR001471">
    <property type="entry name" value="AP2/ERF_dom"/>
</dbReference>
<gene>
    <name evidence="8" type="primary">ESR2</name>
    <name evidence="8" type="ORF">SDJN03_27593</name>
</gene>
<dbReference type="SMART" id="SM00380">
    <property type="entry name" value="AP2"/>
    <property type="match status" value="1"/>
</dbReference>
<dbReference type="Pfam" id="PF00847">
    <property type="entry name" value="AP2"/>
    <property type="match status" value="1"/>
</dbReference>
<dbReference type="PANTHER" id="PTHR31677">
    <property type="entry name" value="AP2 DOMAIN CLASS TRANSCRIPTION FACTOR"/>
    <property type="match status" value="1"/>
</dbReference>
<feature type="region of interest" description="Disordered" evidence="6">
    <location>
        <begin position="222"/>
        <end position="241"/>
    </location>
</feature>
<dbReference type="PROSITE" id="PS51032">
    <property type="entry name" value="AP2_ERF"/>
    <property type="match status" value="1"/>
</dbReference>
<proteinExistence type="predicted"/>
<protein>
    <submittedName>
        <fullName evidence="8">Ethylene-responsive transcription factor ESR2</fullName>
    </submittedName>
</protein>
<dbReference type="PANTHER" id="PTHR31677:SF245">
    <property type="entry name" value="ETHYLENE-RESPONSIVE TRANSCRIPTION FACTOR ESR1"/>
    <property type="match status" value="1"/>
</dbReference>
<evidence type="ECO:0000259" key="7">
    <source>
        <dbReference type="PROSITE" id="PS51032"/>
    </source>
</evidence>
<feature type="region of interest" description="Disordered" evidence="6">
    <location>
        <begin position="101"/>
        <end position="120"/>
    </location>
</feature>
<evidence type="ECO:0000256" key="3">
    <source>
        <dbReference type="ARBA" id="ARBA00023125"/>
    </source>
</evidence>
<feature type="region of interest" description="Disordered" evidence="6">
    <location>
        <begin position="1"/>
        <end position="25"/>
    </location>
</feature>
<dbReference type="AlphaFoldDB" id="A0AAV6M233"/>
<evidence type="ECO:0000256" key="2">
    <source>
        <dbReference type="ARBA" id="ARBA00023015"/>
    </source>
</evidence>
<comment type="subcellular location">
    <subcellularLocation>
        <location evidence="1">Nucleus</location>
    </subcellularLocation>
</comment>
<evidence type="ECO:0000256" key="6">
    <source>
        <dbReference type="SAM" id="MobiDB-lite"/>
    </source>
</evidence>
<keyword evidence="4" id="KW-0804">Transcription</keyword>
<dbReference type="GO" id="GO:0003700">
    <property type="term" value="F:DNA-binding transcription factor activity"/>
    <property type="evidence" value="ECO:0007669"/>
    <property type="project" value="InterPro"/>
</dbReference>
<feature type="non-terminal residue" evidence="8">
    <location>
        <position position="1"/>
    </location>
</feature>
<dbReference type="EMBL" id="JAGKQH010000018">
    <property type="protein sequence ID" value="KAG6573706.1"/>
    <property type="molecule type" value="Genomic_DNA"/>
</dbReference>